<feature type="domain" description="ABC-2 type transporter transmembrane" evidence="7">
    <location>
        <begin position="1"/>
        <end position="136"/>
    </location>
</feature>
<dbReference type="Proteomes" id="UP000277214">
    <property type="component" value="Chromosome 1"/>
</dbReference>
<comment type="subcellular location">
    <subcellularLocation>
        <location evidence="1">Cell membrane</location>
        <topology evidence="1">Multi-pass membrane protein</topology>
    </subcellularLocation>
</comment>
<evidence type="ECO:0000256" key="6">
    <source>
        <dbReference type="SAM" id="Phobius"/>
    </source>
</evidence>
<evidence type="ECO:0000313" key="8">
    <source>
        <dbReference type="EMBL" id="VEA42985.1"/>
    </source>
</evidence>
<dbReference type="EMBL" id="LR134149">
    <property type="protein sequence ID" value="VEA42985.1"/>
    <property type="molecule type" value="Genomic_DNA"/>
</dbReference>
<sequence>MRSGELAVAIEIPPNFGRDIARGTPAQIGVWVDGAMPSRAETVKGYVQAMHQSWLQEAASRQPNPVKQTGLLNIETRYRYNPDVKSLPAIVPAVIPLLLMMIPSMLSALSVVREKELGSIINLYVTPTTRSEFFAG</sequence>
<protein>
    <submittedName>
        <fullName evidence="8">ABC transporter ATP-binding protein</fullName>
    </submittedName>
</protein>
<dbReference type="GO" id="GO:0140359">
    <property type="term" value="F:ABC-type transporter activity"/>
    <property type="evidence" value="ECO:0007669"/>
    <property type="project" value="InterPro"/>
</dbReference>
<keyword evidence="3 6" id="KW-0812">Transmembrane</keyword>
<keyword evidence="4 6" id="KW-1133">Transmembrane helix</keyword>
<evidence type="ECO:0000256" key="3">
    <source>
        <dbReference type="ARBA" id="ARBA00022692"/>
    </source>
</evidence>
<dbReference type="InterPro" id="IPR051449">
    <property type="entry name" value="ABC-2_transporter_component"/>
</dbReference>
<keyword evidence="2" id="KW-1003">Cell membrane</keyword>
<evidence type="ECO:0000256" key="1">
    <source>
        <dbReference type="ARBA" id="ARBA00004651"/>
    </source>
</evidence>
<evidence type="ECO:0000256" key="2">
    <source>
        <dbReference type="ARBA" id="ARBA00022475"/>
    </source>
</evidence>
<dbReference type="GO" id="GO:0005524">
    <property type="term" value="F:ATP binding"/>
    <property type="evidence" value="ECO:0007669"/>
    <property type="project" value="UniProtKB-KW"/>
</dbReference>
<dbReference type="AlphaFoldDB" id="A0A447PV58"/>
<proteinExistence type="predicted"/>
<dbReference type="InterPro" id="IPR013525">
    <property type="entry name" value="ABC2_TM"/>
</dbReference>
<dbReference type="Gene3D" id="3.40.1710.10">
    <property type="entry name" value="abc type-2 transporter like domain"/>
    <property type="match status" value="1"/>
</dbReference>
<reference evidence="8 9" key="1">
    <citation type="submission" date="2018-12" db="EMBL/GenBank/DDBJ databases">
        <authorList>
            <consortium name="Pathogen Informatics"/>
        </authorList>
    </citation>
    <scope>NUCLEOTIDE SEQUENCE [LARGE SCALE GENOMIC DNA]</scope>
    <source>
        <strain evidence="8 9">NCTC8272</strain>
    </source>
</reference>
<organism evidence="8 9">
    <name type="scientific">Salmonella enterica I</name>
    <dbReference type="NCBI Taxonomy" id="59201"/>
    <lineage>
        <taxon>Bacteria</taxon>
        <taxon>Pseudomonadati</taxon>
        <taxon>Pseudomonadota</taxon>
        <taxon>Gammaproteobacteria</taxon>
        <taxon>Enterobacterales</taxon>
        <taxon>Enterobacteriaceae</taxon>
        <taxon>Salmonella</taxon>
    </lineage>
</organism>
<keyword evidence="8" id="KW-0067">ATP-binding</keyword>
<keyword evidence="8" id="KW-0547">Nucleotide-binding</keyword>
<evidence type="ECO:0000259" key="7">
    <source>
        <dbReference type="Pfam" id="PF12698"/>
    </source>
</evidence>
<name>A0A447PV58_SALET</name>
<feature type="transmembrane region" description="Helical" evidence="6">
    <location>
        <begin position="89"/>
        <end position="112"/>
    </location>
</feature>
<evidence type="ECO:0000313" key="9">
    <source>
        <dbReference type="Proteomes" id="UP000277214"/>
    </source>
</evidence>
<dbReference type="GO" id="GO:0005886">
    <property type="term" value="C:plasma membrane"/>
    <property type="evidence" value="ECO:0007669"/>
    <property type="project" value="UniProtKB-SubCell"/>
</dbReference>
<keyword evidence="5 6" id="KW-0472">Membrane</keyword>
<dbReference type="Pfam" id="PF12698">
    <property type="entry name" value="ABC2_membrane_3"/>
    <property type="match status" value="1"/>
</dbReference>
<dbReference type="PANTHER" id="PTHR30294:SF29">
    <property type="entry name" value="MULTIDRUG ABC TRANSPORTER PERMEASE YBHS-RELATED"/>
    <property type="match status" value="1"/>
</dbReference>
<evidence type="ECO:0000256" key="4">
    <source>
        <dbReference type="ARBA" id="ARBA00022989"/>
    </source>
</evidence>
<accession>A0A447PV58</accession>
<gene>
    <name evidence="8" type="primary">ybhS_2</name>
    <name evidence="8" type="ORF">NCTC8272_04716</name>
</gene>
<evidence type="ECO:0000256" key="5">
    <source>
        <dbReference type="ARBA" id="ARBA00023136"/>
    </source>
</evidence>
<dbReference type="PANTHER" id="PTHR30294">
    <property type="entry name" value="MEMBRANE COMPONENT OF ABC TRANSPORTER YHHJ-RELATED"/>
    <property type="match status" value="1"/>
</dbReference>